<comment type="caution">
    <text evidence="1">The sequence shown here is derived from an EMBL/GenBank/DDBJ whole genome shotgun (WGS) entry which is preliminary data.</text>
</comment>
<accession>A0ABD0JXM9</accession>
<dbReference type="EMBL" id="JACVVK020000293">
    <property type="protein sequence ID" value="KAK7479900.1"/>
    <property type="molecule type" value="Genomic_DNA"/>
</dbReference>
<protein>
    <submittedName>
        <fullName evidence="1">Uncharacterized protein</fullName>
    </submittedName>
</protein>
<organism evidence="1 2">
    <name type="scientific">Batillaria attramentaria</name>
    <dbReference type="NCBI Taxonomy" id="370345"/>
    <lineage>
        <taxon>Eukaryota</taxon>
        <taxon>Metazoa</taxon>
        <taxon>Spiralia</taxon>
        <taxon>Lophotrochozoa</taxon>
        <taxon>Mollusca</taxon>
        <taxon>Gastropoda</taxon>
        <taxon>Caenogastropoda</taxon>
        <taxon>Sorbeoconcha</taxon>
        <taxon>Cerithioidea</taxon>
        <taxon>Batillariidae</taxon>
        <taxon>Batillaria</taxon>
    </lineage>
</organism>
<keyword evidence="2" id="KW-1185">Reference proteome</keyword>
<dbReference type="Proteomes" id="UP001519460">
    <property type="component" value="Unassembled WGS sequence"/>
</dbReference>
<sequence length="94" mass="10777">MIGSGFRKNIMGNEVVLWQNFRTSWAKWRPNFHNSSRGRNGKNFHSAWANSFGRMGQARTEVTVVLQYDLCKIFLLIVSFLPQFSSSCTCVPES</sequence>
<evidence type="ECO:0000313" key="2">
    <source>
        <dbReference type="Proteomes" id="UP001519460"/>
    </source>
</evidence>
<gene>
    <name evidence="1" type="ORF">BaRGS_00028890</name>
</gene>
<dbReference type="AlphaFoldDB" id="A0ABD0JXM9"/>
<evidence type="ECO:0000313" key="1">
    <source>
        <dbReference type="EMBL" id="KAK7479900.1"/>
    </source>
</evidence>
<name>A0ABD0JXM9_9CAEN</name>
<proteinExistence type="predicted"/>
<reference evidence="1 2" key="1">
    <citation type="journal article" date="2023" name="Sci. Data">
        <title>Genome assembly of the Korean intertidal mud-creeper Batillaria attramentaria.</title>
        <authorList>
            <person name="Patra A.K."/>
            <person name="Ho P.T."/>
            <person name="Jun S."/>
            <person name="Lee S.J."/>
            <person name="Kim Y."/>
            <person name="Won Y.J."/>
        </authorList>
    </citation>
    <scope>NUCLEOTIDE SEQUENCE [LARGE SCALE GENOMIC DNA]</scope>
    <source>
        <strain evidence="1">Wonlab-2016</strain>
    </source>
</reference>